<dbReference type="PROSITE" id="PS50181">
    <property type="entry name" value="FBOX"/>
    <property type="match status" value="1"/>
</dbReference>
<dbReference type="STRING" id="4081.A0A3Q7G486"/>
<keyword evidence="3" id="KW-1185">Reference proteome</keyword>
<dbReference type="Gramene" id="Solyc04g072360.2.1">
    <property type="protein sequence ID" value="Solyc04g072360.2.1"/>
    <property type="gene ID" value="Solyc04g072360.2"/>
</dbReference>
<name>A0A3Q7G486_SOLLC</name>
<dbReference type="GeneID" id="101259243"/>
<dbReference type="Gene3D" id="3.80.10.10">
    <property type="entry name" value="Ribonuclease Inhibitor"/>
    <property type="match status" value="1"/>
</dbReference>
<reference evidence="2" key="2">
    <citation type="submission" date="2019-01" db="UniProtKB">
        <authorList>
            <consortium name="EnsemblPlants"/>
        </authorList>
    </citation>
    <scope>IDENTIFICATION</scope>
    <source>
        <strain evidence="2">cv. Heinz 1706</strain>
    </source>
</reference>
<dbReference type="OMA" id="CLMEANL"/>
<dbReference type="EnsemblPlants" id="Solyc04g072360.2.1">
    <property type="protein sequence ID" value="Solyc04g072360.2.1"/>
    <property type="gene ID" value="Solyc04g072360.2"/>
</dbReference>
<dbReference type="InterPro" id="IPR036047">
    <property type="entry name" value="F-box-like_dom_sf"/>
</dbReference>
<accession>A0A3Q7G486</accession>
<dbReference type="InterPro" id="IPR001810">
    <property type="entry name" value="F-box_dom"/>
</dbReference>
<dbReference type="Gene3D" id="1.20.1280.50">
    <property type="match status" value="1"/>
</dbReference>
<evidence type="ECO:0000313" key="2">
    <source>
        <dbReference type="EnsemblPlants" id="Solyc04g072360.2.1"/>
    </source>
</evidence>
<dbReference type="RefSeq" id="XP_004238507.2">
    <property type="nucleotide sequence ID" value="XM_004238459.5"/>
</dbReference>
<proteinExistence type="predicted"/>
<dbReference type="InterPro" id="IPR050232">
    <property type="entry name" value="FBL13/AtMIF1-like"/>
</dbReference>
<dbReference type="SUPFAM" id="SSF52047">
    <property type="entry name" value="RNI-like"/>
    <property type="match status" value="1"/>
</dbReference>
<dbReference type="FunCoup" id="A0A3Q7G486">
    <property type="interactions" value="1736"/>
</dbReference>
<dbReference type="PANTHER" id="PTHR31900">
    <property type="entry name" value="F-BOX/RNI SUPERFAMILY PROTEIN-RELATED"/>
    <property type="match status" value="1"/>
</dbReference>
<reference evidence="2" key="1">
    <citation type="journal article" date="2012" name="Nature">
        <title>The tomato genome sequence provides insights into fleshy fruit evolution.</title>
        <authorList>
            <consortium name="Tomato Genome Consortium"/>
        </authorList>
    </citation>
    <scope>NUCLEOTIDE SEQUENCE [LARGE SCALE GENOMIC DNA]</scope>
    <source>
        <strain evidence="2">cv. Heinz 1706</strain>
    </source>
</reference>
<sequence>MPEGSAQQTYKVEETNKKMKRVEDQSRISKLPDSLLILILSLLPTKDAFTTSVLSKRWEHLWPSIDSFFFSCKDKSQRKNFISFVDYVLDHSTCSKIKNFHLNFTHLSKYEQRVGFVDDIVDFTISRWVPTNEVKNKNKLLFPISRWLGTAVEKNVENIILLSDSYENDSIDLPDTIYKCSSLITLDLTCCILDKEIVIEWKSLKTLRLNDITLDDDRIVNILSGCPALEILEFLEFSGFRHMEISSSNLKRLKFKNHLSYDNSDDLSLDIFAPHVQHLEISGYMYDLRCRLVNVSSLVSVKLTFQMNWTWFDQGPDEHHVIKTLIEDYLQKLRNATELTFGTCFIEVLMQFDKMSLPELKCKCLTLDWHITEPYFYGAAIMLRASPHVETLNITMETTSLDLEQCPFELGYLAKEHDIHFLSSFEFPNLKNVKVVNASKICLKEHLEWDNDDLFKLSEFLLKNTKVLEKFVIISRRKNCSICSMDCASQYSSRLATKLVCCPRSSTSSMIICKEGAFCD</sequence>
<protein>
    <recommendedName>
        <fullName evidence="1">F-box domain-containing protein</fullName>
    </recommendedName>
</protein>
<dbReference type="AlphaFoldDB" id="A0A3Q7G486"/>
<dbReference type="Pfam" id="PF00646">
    <property type="entry name" value="F-box"/>
    <property type="match status" value="1"/>
</dbReference>
<dbReference type="InterPro" id="IPR032675">
    <property type="entry name" value="LRR_dom_sf"/>
</dbReference>
<organism evidence="2">
    <name type="scientific">Solanum lycopersicum</name>
    <name type="common">Tomato</name>
    <name type="synonym">Lycopersicon esculentum</name>
    <dbReference type="NCBI Taxonomy" id="4081"/>
    <lineage>
        <taxon>Eukaryota</taxon>
        <taxon>Viridiplantae</taxon>
        <taxon>Streptophyta</taxon>
        <taxon>Embryophyta</taxon>
        <taxon>Tracheophyta</taxon>
        <taxon>Spermatophyta</taxon>
        <taxon>Magnoliopsida</taxon>
        <taxon>eudicotyledons</taxon>
        <taxon>Gunneridae</taxon>
        <taxon>Pentapetalae</taxon>
        <taxon>asterids</taxon>
        <taxon>lamiids</taxon>
        <taxon>Solanales</taxon>
        <taxon>Solanaceae</taxon>
        <taxon>Solanoideae</taxon>
        <taxon>Solaneae</taxon>
        <taxon>Solanum</taxon>
        <taxon>Solanum subgen. Lycopersicon</taxon>
    </lineage>
</organism>
<evidence type="ECO:0000259" key="1">
    <source>
        <dbReference type="PROSITE" id="PS50181"/>
    </source>
</evidence>
<evidence type="ECO:0000313" key="3">
    <source>
        <dbReference type="Proteomes" id="UP000004994"/>
    </source>
</evidence>
<dbReference type="PaxDb" id="4081-Solyc04g072360.1.1"/>
<dbReference type="KEGG" id="sly:101259243"/>
<dbReference type="InParanoid" id="A0A3Q7G486"/>
<dbReference type="OrthoDB" id="1034868at2759"/>
<dbReference type="Proteomes" id="UP000004994">
    <property type="component" value="Chromosome 4"/>
</dbReference>
<feature type="domain" description="F-box" evidence="1">
    <location>
        <begin position="25"/>
        <end position="72"/>
    </location>
</feature>
<dbReference type="SMART" id="SM00256">
    <property type="entry name" value="FBOX"/>
    <property type="match status" value="1"/>
</dbReference>
<dbReference type="Pfam" id="PF24758">
    <property type="entry name" value="LRR_At5g56370"/>
    <property type="match status" value="1"/>
</dbReference>
<dbReference type="InterPro" id="IPR055411">
    <property type="entry name" value="LRR_FXL15/At3g58940/PEG3-like"/>
</dbReference>
<gene>
    <name evidence="2" type="primary">LOC101259243</name>
</gene>
<dbReference type="SUPFAM" id="SSF81383">
    <property type="entry name" value="F-box domain"/>
    <property type="match status" value="1"/>
</dbReference>
<dbReference type="PANTHER" id="PTHR31900:SF32">
    <property type="entry name" value="F-BOX_RNI_FBD-LIKE DOMAIN PROTEIN"/>
    <property type="match status" value="1"/>
</dbReference>